<dbReference type="RefSeq" id="XP_066832957.1">
    <property type="nucleotide sequence ID" value="XM_066976416.1"/>
</dbReference>
<keyword evidence="2" id="KW-1185">Reference proteome</keyword>
<accession>A0ABP0ZW25</accession>
<gene>
    <name evidence="1" type="ORF">LODBEIA_P60190</name>
</gene>
<evidence type="ECO:0000313" key="2">
    <source>
        <dbReference type="Proteomes" id="UP001497383"/>
    </source>
</evidence>
<sequence>MIKHCIHKRTLFQTYSGPPRVSYSINKTYPKLIWNNLMPQNLKYLTALGTAIISFIKIHPKYWVTLGPPIAATTYLLNRFSNKSTYRHHADIIRNSRNATVVKILPYHESHLYNIQAEIESQYDSLRVQLVDLAEKRISASISATQMTDFVTRDQVNINIPAAEIETWMPTQVALQNGASDSSKLVVMSVPYYDSKNKRTRKRLGVVVVHAAQKDEVEWKMVVAVTRLRWWGVKDEEVTGGGGAGGGDKGEVLESDLFSQFGKG</sequence>
<proteinExistence type="predicted"/>
<name>A0ABP0ZW25_9ASCO</name>
<reference evidence="1 2" key="1">
    <citation type="submission" date="2024-03" db="EMBL/GenBank/DDBJ databases">
        <authorList>
            <person name="Brejova B."/>
        </authorList>
    </citation>
    <scope>NUCLEOTIDE SEQUENCE [LARGE SCALE GENOMIC DNA]</scope>
    <source>
        <strain evidence="1 2">CBS 14171</strain>
    </source>
</reference>
<dbReference type="EMBL" id="OZ022412">
    <property type="protein sequence ID" value="CAK9442276.1"/>
    <property type="molecule type" value="Genomic_DNA"/>
</dbReference>
<organism evidence="1 2">
    <name type="scientific">Lodderomyces beijingensis</name>
    <dbReference type="NCBI Taxonomy" id="1775926"/>
    <lineage>
        <taxon>Eukaryota</taxon>
        <taxon>Fungi</taxon>
        <taxon>Dikarya</taxon>
        <taxon>Ascomycota</taxon>
        <taxon>Saccharomycotina</taxon>
        <taxon>Pichiomycetes</taxon>
        <taxon>Debaryomycetaceae</taxon>
        <taxon>Candida/Lodderomyces clade</taxon>
        <taxon>Lodderomyces</taxon>
    </lineage>
</organism>
<evidence type="ECO:0000313" key="1">
    <source>
        <dbReference type="EMBL" id="CAK9442276.1"/>
    </source>
</evidence>
<dbReference type="Proteomes" id="UP001497383">
    <property type="component" value="Chromosome 8"/>
</dbReference>
<protein>
    <submittedName>
        <fullName evidence="1">Uncharacterized protein</fullName>
    </submittedName>
</protein>
<dbReference type="GeneID" id="92211215"/>